<dbReference type="PANTHER" id="PTHR33531:SF7">
    <property type="entry name" value="HYPOTHETICAL MEMBRANE PROTEIN, CONSERVED"/>
    <property type="match status" value="1"/>
</dbReference>
<dbReference type="STRING" id="1330330.IX53_09895"/>
<dbReference type="GO" id="GO:0046872">
    <property type="term" value="F:metal ion binding"/>
    <property type="evidence" value="ECO:0007669"/>
    <property type="project" value="InterPro"/>
</dbReference>
<proteinExistence type="predicted"/>
<dbReference type="InterPro" id="IPR009078">
    <property type="entry name" value="Ferritin-like_SF"/>
</dbReference>
<dbReference type="AlphaFoldDB" id="A0A0G2Z912"/>
<keyword evidence="3" id="KW-1185">Reference proteome</keyword>
<reference evidence="2 3" key="1">
    <citation type="submission" date="2015-04" db="EMBL/GenBank/DDBJ databases">
        <title>Complete Genome Sequence of Kosmotoga pacifica SLHLJ1.</title>
        <authorList>
            <person name="Jiang L.J."/>
            <person name="Shao Z.Z."/>
            <person name="Jebbar M."/>
        </authorList>
    </citation>
    <scope>NUCLEOTIDE SEQUENCE [LARGE SCALE GENOMIC DNA]</scope>
    <source>
        <strain evidence="2 3">SLHLJ1</strain>
    </source>
</reference>
<dbReference type="InterPro" id="IPR003251">
    <property type="entry name" value="Rr_diiron-bd_dom"/>
</dbReference>
<dbReference type="RefSeq" id="WP_047755225.1">
    <property type="nucleotide sequence ID" value="NZ_CAJUHA010000010.1"/>
</dbReference>
<dbReference type="PANTHER" id="PTHR33531">
    <property type="entry name" value="RUBRERYTHRIN SUBFAMILY"/>
    <property type="match status" value="1"/>
</dbReference>
<dbReference type="OrthoDB" id="37394at2"/>
<dbReference type="Pfam" id="PF02915">
    <property type="entry name" value="Rubrerythrin"/>
    <property type="match status" value="1"/>
</dbReference>
<feature type="domain" description="Rubrerythrin diiron-binding" evidence="1">
    <location>
        <begin position="6"/>
        <end position="151"/>
    </location>
</feature>
<evidence type="ECO:0000313" key="2">
    <source>
        <dbReference type="EMBL" id="AKI98090.1"/>
    </source>
</evidence>
<dbReference type="Proteomes" id="UP000035159">
    <property type="component" value="Chromosome"/>
</dbReference>
<name>A0A0G2Z912_9BACT</name>
<sequence>MFSAHEILDIALNIEVEGFKFYREMADKAKDESTRSTFKFLAAQEEEHMVTFRTLLKKFEDEAQDLLNWDEATEYLKTLSEHKVFPDAKTLEEMFKDSTPEEVIKYAIEREKDTVIFYYELLDMLRDYEAKEAVNKIIKEEKKHVVILRELL</sequence>
<accession>A0A0G2Z912</accession>
<dbReference type="GO" id="GO:0016491">
    <property type="term" value="F:oxidoreductase activity"/>
    <property type="evidence" value="ECO:0007669"/>
    <property type="project" value="InterPro"/>
</dbReference>
<dbReference type="SUPFAM" id="SSF47240">
    <property type="entry name" value="Ferritin-like"/>
    <property type="match status" value="1"/>
</dbReference>
<dbReference type="KEGG" id="kpf:IX53_09895"/>
<gene>
    <name evidence="2" type="ORF">IX53_09895</name>
</gene>
<organism evidence="2 3">
    <name type="scientific">Kosmotoga pacifica</name>
    <dbReference type="NCBI Taxonomy" id="1330330"/>
    <lineage>
        <taxon>Bacteria</taxon>
        <taxon>Thermotogati</taxon>
        <taxon>Thermotogota</taxon>
        <taxon>Thermotogae</taxon>
        <taxon>Kosmotogales</taxon>
        <taxon>Kosmotogaceae</taxon>
        <taxon>Kosmotoga</taxon>
    </lineage>
</organism>
<protein>
    <recommendedName>
        <fullName evidence="1">Rubrerythrin diiron-binding domain-containing protein</fullName>
    </recommendedName>
</protein>
<dbReference type="CDD" id="cd01045">
    <property type="entry name" value="Ferritin_like_AB"/>
    <property type="match status" value="1"/>
</dbReference>
<dbReference type="PATRIC" id="fig|1330330.3.peg.2017"/>
<dbReference type="InterPro" id="IPR012347">
    <property type="entry name" value="Ferritin-like"/>
</dbReference>
<evidence type="ECO:0000313" key="3">
    <source>
        <dbReference type="Proteomes" id="UP000035159"/>
    </source>
</evidence>
<evidence type="ECO:0000259" key="1">
    <source>
        <dbReference type="Pfam" id="PF02915"/>
    </source>
</evidence>
<dbReference type="Gene3D" id="1.20.1260.10">
    <property type="match status" value="1"/>
</dbReference>
<dbReference type="EMBL" id="CP011232">
    <property type="protein sequence ID" value="AKI98090.1"/>
    <property type="molecule type" value="Genomic_DNA"/>
</dbReference>